<evidence type="ECO:0000256" key="1">
    <source>
        <dbReference type="SAM" id="MobiDB-lite"/>
    </source>
</evidence>
<name>A0A249MXY1_SPHXE</name>
<sequence>MRAALIDSDGGFALADHPEPTAQPGHRVIDVAAAGIGPTDLMRAKGFFGPVDAPYVPGGEGVGHLDDGSRVYFGHSRPPFGAIAERTLVAEEEIWPAPDGLSDDQLIALAISGTGALIPLEEARIAKGESVLILGATGPVGQIGAQVARLLGAGRVVAAARGRERLEAMQAAGHADAIALLGEGDDEAALKAVSEGGYDVVLDIIYGPPAEAAMRATRPGARMMSIGVQAGPTVTLSLRDLVFRSHIGVGTGQRPASERRAAYDRLIAMAMTRSLTVDTTRYAFADAAEAWAAQAGSPHGKIVITR</sequence>
<dbReference type="AlphaFoldDB" id="A0A249MXY1"/>
<dbReference type="EMBL" id="CP022746">
    <property type="protein sequence ID" value="ASY45979.1"/>
    <property type="molecule type" value="Genomic_DNA"/>
</dbReference>
<proteinExistence type="predicted"/>
<gene>
    <name evidence="3" type="ORF">CJD35_15705</name>
</gene>
<dbReference type="InterPro" id="IPR051397">
    <property type="entry name" value="Zn-ADH-like_protein"/>
</dbReference>
<dbReference type="SUPFAM" id="SSF50129">
    <property type="entry name" value="GroES-like"/>
    <property type="match status" value="1"/>
</dbReference>
<dbReference type="KEGG" id="shyd:CJD35_15705"/>
<reference evidence="3 4" key="1">
    <citation type="submission" date="2017-08" db="EMBL/GenBank/DDBJ databases">
        <title>Whole Genome Sequence of Sphingobium hydrophobicum C1: Insights into Adaption to the Electronic-waste Contaminated Sediment.</title>
        <authorList>
            <person name="Song D."/>
            <person name="Chen X."/>
            <person name="Xu M."/>
        </authorList>
    </citation>
    <scope>NUCLEOTIDE SEQUENCE [LARGE SCALE GENOMIC DNA]</scope>
    <source>
        <strain evidence="3 4">C1</strain>
    </source>
</reference>
<dbReference type="PANTHER" id="PTHR43677">
    <property type="entry name" value="SHORT-CHAIN DEHYDROGENASE/REDUCTASE"/>
    <property type="match status" value="1"/>
</dbReference>
<dbReference type="InterPro" id="IPR011032">
    <property type="entry name" value="GroES-like_sf"/>
</dbReference>
<dbReference type="Pfam" id="PF00107">
    <property type="entry name" value="ADH_zinc_N"/>
    <property type="match status" value="1"/>
</dbReference>
<dbReference type="SMART" id="SM00829">
    <property type="entry name" value="PKS_ER"/>
    <property type="match status" value="1"/>
</dbReference>
<protein>
    <submittedName>
        <fullName evidence="3">Oxidoreductase</fullName>
    </submittedName>
</protein>
<accession>A0A249MXY1</accession>
<organism evidence="3 4">
    <name type="scientific">Sphingobium xenophagum</name>
    <dbReference type="NCBI Taxonomy" id="121428"/>
    <lineage>
        <taxon>Bacteria</taxon>
        <taxon>Pseudomonadati</taxon>
        <taxon>Pseudomonadota</taxon>
        <taxon>Alphaproteobacteria</taxon>
        <taxon>Sphingomonadales</taxon>
        <taxon>Sphingomonadaceae</taxon>
        <taxon>Sphingobium</taxon>
    </lineage>
</organism>
<evidence type="ECO:0000313" key="3">
    <source>
        <dbReference type="EMBL" id="ASY45979.1"/>
    </source>
</evidence>
<dbReference type="InterPro" id="IPR020843">
    <property type="entry name" value="ER"/>
</dbReference>
<dbReference type="Proteomes" id="UP000217141">
    <property type="component" value="Chromosome II"/>
</dbReference>
<dbReference type="InterPro" id="IPR013149">
    <property type="entry name" value="ADH-like_C"/>
</dbReference>
<evidence type="ECO:0000259" key="2">
    <source>
        <dbReference type="SMART" id="SM00829"/>
    </source>
</evidence>
<dbReference type="Gene3D" id="3.90.180.10">
    <property type="entry name" value="Medium-chain alcohol dehydrogenases, catalytic domain"/>
    <property type="match status" value="1"/>
</dbReference>
<feature type="region of interest" description="Disordered" evidence="1">
    <location>
        <begin position="1"/>
        <end position="24"/>
    </location>
</feature>
<dbReference type="PANTHER" id="PTHR43677:SF4">
    <property type="entry name" value="QUINONE OXIDOREDUCTASE-LIKE PROTEIN 2"/>
    <property type="match status" value="1"/>
</dbReference>
<feature type="domain" description="Enoyl reductase (ER)" evidence="2">
    <location>
        <begin position="7"/>
        <end position="304"/>
    </location>
</feature>
<dbReference type="InterPro" id="IPR036291">
    <property type="entry name" value="NAD(P)-bd_dom_sf"/>
</dbReference>
<dbReference type="SUPFAM" id="SSF51735">
    <property type="entry name" value="NAD(P)-binding Rossmann-fold domains"/>
    <property type="match status" value="1"/>
</dbReference>
<evidence type="ECO:0000313" key="4">
    <source>
        <dbReference type="Proteomes" id="UP000217141"/>
    </source>
</evidence>
<dbReference type="RefSeq" id="WP_019052450.1">
    <property type="nucleotide sequence ID" value="NZ_CP022746.1"/>
</dbReference>
<dbReference type="GO" id="GO:0016491">
    <property type="term" value="F:oxidoreductase activity"/>
    <property type="evidence" value="ECO:0007669"/>
    <property type="project" value="InterPro"/>
</dbReference>